<feature type="region of interest" description="Disordered" evidence="1">
    <location>
        <begin position="30"/>
        <end position="62"/>
    </location>
</feature>
<proteinExistence type="predicted"/>
<dbReference type="EMBL" id="CP062983">
    <property type="protein sequence ID" value="QPC83682.1"/>
    <property type="molecule type" value="Genomic_DNA"/>
</dbReference>
<evidence type="ECO:0000313" key="3">
    <source>
        <dbReference type="Proteomes" id="UP000594468"/>
    </source>
</evidence>
<protein>
    <submittedName>
        <fullName evidence="2">Uncharacterized protein</fullName>
    </submittedName>
</protein>
<evidence type="ECO:0000256" key="1">
    <source>
        <dbReference type="SAM" id="MobiDB-lite"/>
    </source>
</evidence>
<accession>A0A7S8IFK0</accession>
<sequence>MPTPQQHHPSFLLLRLLRVADMLVAFSDHEGSYPKAFSNQTKKLDAEENQPNDSAHPGPKTV</sequence>
<dbReference type="RefSeq" id="WP_195171746.1">
    <property type="nucleotide sequence ID" value="NZ_CP062983.1"/>
</dbReference>
<dbReference type="Proteomes" id="UP000594468">
    <property type="component" value="Chromosome"/>
</dbReference>
<dbReference type="KEGG" id="pmet:G4Y79_04680"/>
<reference evidence="2 3" key="1">
    <citation type="submission" date="2020-02" db="EMBL/GenBank/DDBJ databases">
        <authorList>
            <person name="Zheng R.K."/>
            <person name="Sun C.M."/>
        </authorList>
    </citation>
    <scope>NUCLEOTIDE SEQUENCE [LARGE SCALE GENOMIC DNA]</scope>
    <source>
        <strain evidence="3">rifampicinis</strain>
    </source>
</reference>
<organism evidence="2 3">
    <name type="scientific">Phototrophicus methaneseepsis</name>
    <dbReference type="NCBI Taxonomy" id="2710758"/>
    <lineage>
        <taxon>Bacteria</taxon>
        <taxon>Bacillati</taxon>
        <taxon>Chloroflexota</taxon>
        <taxon>Candidatus Thermofontia</taxon>
        <taxon>Phototrophicales</taxon>
        <taxon>Phototrophicaceae</taxon>
        <taxon>Phototrophicus</taxon>
    </lineage>
</organism>
<keyword evidence="3" id="KW-1185">Reference proteome</keyword>
<evidence type="ECO:0000313" key="2">
    <source>
        <dbReference type="EMBL" id="QPC83682.1"/>
    </source>
</evidence>
<gene>
    <name evidence="2" type="ORF">G4Y79_04680</name>
</gene>
<dbReference type="AlphaFoldDB" id="A0A7S8IFK0"/>
<name>A0A7S8IFK0_9CHLR</name>